<evidence type="ECO:0000256" key="1">
    <source>
        <dbReference type="SAM" id="SignalP"/>
    </source>
</evidence>
<keyword evidence="1" id="KW-0732">Signal</keyword>
<proteinExistence type="predicted"/>
<organism evidence="2 3">
    <name type="scientific">Noviherbaspirillum sedimenti</name>
    <dbReference type="NCBI Taxonomy" id="2320865"/>
    <lineage>
        <taxon>Bacteria</taxon>
        <taxon>Pseudomonadati</taxon>
        <taxon>Pseudomonadota</taxon>
        <taxon>Betaproteobacteria</taxon>
        <taxon>Burkholderiales</taxon>
        <taxon>Oxalobacteraceae</taxon>
        <taxon>Noviherbaspirillum</taxon>
    </lineage>
</organism>
<keyword evidence="3" id="KW-1185">Reference proteome</keyword>
<dbReference type="Pfam" id="PF06980">
    <property type="entry name" value="DUF1302"/>
    <property type="match status" value="1"/>
</dbReference>
<feature type="signal peptide" evidence="1">
    <location>
        <begin position="1"/>
        <end position="30"/>
    </location>
</feature>
<evidence type="ECO:0000313" key="2">
    <source>
        <dbReference type="EMBL" id="RJG03484.1"/>
    </source>
</evidence>
<feature type="chain" id="PRO_5017265870" evidence="1">
    <location>
        <begin position="31"/>
        <end position="564"/>
    </location>
</feature>
<dbReference type="Proteomes" id="UP000266327">
    <property type="component" value="Unassembled WGS sequence"/>
</dbReference>
<dbReference type="OrthoDB" id="8932625at2"/>
<gene>
    <name evidence="2" type="ORF">D3878_19345</name>
</gene>
<dbReference type="EMBL" id="QYUQ01000002">
    <property type="protein sequence ID" value="RJG03484.1"/>
    <property type="molecule type" value="Genomic_DNA"/>
</dbReference>
<dbReference type="RefSeq" id="WP_119786977.1">
    <property type="nucleotide sequence ID" value="NZ_QYUQ01000002.1"/>
</dbReference>
<sequence>MKCKKRNTRQKRKIAAIAVAAFGIAGAAEAFEIETGNPDVDMRWDNTVRYNLGVRANSIGNGGNNPNFDEGEYKFKRGSVVTHRVDLLSEFDFIYRKAMGFRVSGAGWYDHAYRDAVAKRNPNLPATIAGSYVNDQYSSYTKRFARGPSGEILDAFVFGTVNLGEMPLSVKAGQHTVYWGESLLQAGGLHGVSYSQMPLDLAKAFATPGIEAKELFLPLTNISAQLLATNELSFAAQYFLDWAPTRIPEGGTFLGPADFLMYGADRVSAALVNGGVSRPKKRGDWGVNARWRPAALDGTVGFYYRNLTDKLPSVFLTGGQYREYFGEDIDLFGVSLSKQIGGASVGMEFSYRKNMALNGQTLGAVAPTATLIGNTFQARGNTFHAVLNAMGIIPQNSLFNSANWNAEMTFVHLDKVTANQDMFYGQGYGVCNAGNRAALGARYRDKWDGCSSRNAFGVAFNFSPNWLQVYPGIDMSMPMSVGYGIKGNAPTALGGNQGNGSYSIGLGLDVDARYRIDLRYVDYFGHSKEGPGLVPGTTQVTSANGLSTNLKDRGWVALTLKASF</sequence>
<reference evidence="3" key="1">
    <citation type="submission" date="2018-09" db="EMBL/GenBank/DDBJ databases">
        <authorList>
            <person name="Zhu H."/>
        </authorList>
    </citation>
    <scope>NUCLEOTIDE SEQUENCE [LARGE SCALE GENOMIC DNA]</scope>
    <source>
        <strain evidence="3">K1S02-23</strain>
    </source>
</reference>
<dbReference type="AlphaFoldDB" id="A0A3A3G6N3"/>
<comment type="caution">
    <text evidence="2">The sequence shown here is derived from an EMBL/GenBank/DDBJ whole genome shotgun (WGS) entry which is preliminary data.</text>
</comment>
<evidence type="ECO:0000313" key="3">
    <source>
        <dbReference type="Proteomes" id="UP000266327"/>
    </source>
</evidence>
<dbReference type="InterPro" id="IPR010727">
    <property type="entry name" value="DUF1302"/>
</dbReference>
<accession>A0A3A3G6N3</accession>
<protein>
    <submittedName>
        <fullName evidence="2">DUF1302 domain-containing protein</fullName>
    </submittedName>
</protein>
<name>A0A3A3G6N3_9BURK</name>